<feature type="compositionally biased region" description="Basic and acidic residues" evidence="1">
    <location>
        <begin position="215"/>
        <end position="238"/>
    </location>
</feature>
<feature type="compositionally biased region" description="Polar residues" evidence="1">
    <location>
        <begin position="239"/>
        <end position="248"/>
    </location>
</feature>
<protein>
    <submittedName>
        <fullName evidence="2">Uncharacterized protein</fullName>
    </submittedName>
</protein>
<dbReference type="EMBL" id="JAPWDV010000002">
    <property type="protein sequence ID" value="KAJ6219736.1"/>
    <property type="molecule type" value="Genomic_DNA"/>
</dbReference>
<accession>A0A9Q0M5F8</accession>
<evidence type="ECO:0000256" key="1">
    <source>
        <dbReference type="SAM" id="MobiDB-lite"/>
    </source>
</evidence>
<dbReference type="OMA" id="DENNCKI"/>
<organism evidence="2 3">
    <name type="scientific">Blomia tropicalis</name>
    <name type="common">Mite</name>
    <dbReference type="NCBI Taxonomy" id="40697"/>
    <lineage>
        <taxon>Eukaryota</taxon>
        <taxon>Metazoa</taxon>
        <taxon>Ecdysozoa</taxon>
        <taxon>Arthropoda</taxon>
        <taxon>Chelicerata</taxon>
        <taxon>Arachnida</taxon>
        <taxon>Acari</taxon>
        <taxon>Acariformes</taxon>
        <taxon>Sarcoptiformes</taxon>
        <taxon>Astigmata</taxon>
        <taxon>Glycyphagoidea</taxon>
        <taxon>Echimyopodidae</taxon>
        <taxon>Blomia</taxon>
    </lineage>
</organism>
<dbReference type="AlphaFoldDB" id="A0A9Q0M5F8"/>
<name>A0A9Q0M5F8_BLOTA</name>
<evidence type="ECO:0000313" key="2">
    <source>
        <dbReference type="EMBL" id="KAJ6219736.1"/>
    </source>
</evidence>
<gene>
    <name evidence="2" type="ORF">RDWZM_005548</name>
</gene>
<comment type="caution">
    <text evidence="2">The sequence shown here is derived from an EMBL/GenBank/DDBJ whole genome shotgun (WGS) entry which is preliminary data.</text>
</comment>
<evidence type="ECO:0000313" key="3">
    <source>
        <dbReference type="Proteomes" id="UP001142055"/>
    </source>
</evidence>
<feature type="region of interest" description="Disordered" evidence="1">
    <location>
        <begin position="215"/>
        <end position="248"/>
    </location>
</feature>
<dbReference type="Proteomes" id="UP001142055">
    <property type="component" value="Chromosome 2"/>
</dbReference>
<sequence>MNIIKKISSFASNSWKEFSDLNDLQTESSTATSNETKLPVGDSSFEVIRRSEQEICQKKVSNGFFRKRFSKKKLLIDPRSPTIEFQRTPIFYNNFKENDSVILSPFNLHDMLESINSAVNVTPNKPLSIEEPEILQPHVNEAFEHSNIESNGKSEAENFEFDWNNFQFNDNEKVFTDSMIVEVSTPQLKSNQSELIVLPCAKVSSEKLSIELNAEKKNDEGNNNCKDDHNVESKESKPSVENNPIVSSTPNKWIKVNRLPRTPLSSIKNSPVVVSSTNELLKDGMVSKQDKPRRKKLNGVGRQLPKAPSTPLTPLFRSKKSVSHFDKENF</sequence>
<keyword evidence="3" id="KW-1185">Reference proteome</keyword>
<reference evidence="2" key="1">
    <citation type="submission" date="2022-12" db="EMBL/GenBank/DDBJ databases">
        <title>Genome assemblies of Blomia tropicalis.</title>
        <authorList>
            <person name="Cui Y."/>
        </authorList>
    </citation>
    <scope>NUCLEOTIDE SEQUENCE</scope>
    <source>
        <tissue evidence="2">Adult mites</tissue>
    </source>
</reference>
<feature type="region of interest" description="Disordered" evidence="1">
    <location>
        <begin position="283"/>
        <end position="330"/>
    </location>
</feature>
<proteinExistence type="predicted"/>